<proteinExistence type="predicted"/>
<organism evidence="2 3">
    <name type="scientific">Punica granatum</name>
    <name type="common">Pomegranate</name>
    <dbReference type="NCBI Taxonomy" id="22663"/>
    <lineage>
        <taxon>Eukaryota</taxon>
        <taxon>Viridiplantae</taxon>
        <taxon>Streptophyta</taxon>
        <taxon>Embryophyta</taxon>
        <taxon>Tracheophyta</taxon>
        <taxon>Spermatophyta</taxon>
        <taxon>Magnoliopsida</taxon>
        <taxon>eudicotyledons</taxon>
        <taxon>Gunneridae</taxon>
        <taxon>Pentapetalae</taxon>
        <taxon>rosids</taxon>
        <taxon>malvids</taxon>
        <taxon>Myrtales</taxon>
        <taxon>Lythraceae</taxon>
        <taxon>Punica</taxon>
    </lineage>
</organism>
<dbReference type="GO" id="GO:0030246">
    <property type="term" value="F:carbohydrate binding"/>
    <property type="evidence" value="ECO:0007669"/>
    <property type="project" value="InterPro"/>
</dbReference>
<gene>
    <name evidence="3" type="primary">LOC116210152</name>
</gene>
<reference evidence="2" key="1">
    <citation type="journal article" date="2020" name="Plant Biotechnol. J.">
        <title>The pomegranate (Punica granatum L.) draft genome dissects genetic divergence between soft- and hard-seeded cultivars.</title>
        <authorList>
            <person name="Luo X."/>
            <person name="Li H."/>
            <person name="Wu Z."/>
            <person name="Yao W."/>
            <person name="Zhao P."/>
            <person name="Cao D."/>
            <person name="Yu H."/>
            <person name="Li K."/>
            <person name="Poudel K."/>
            <person name="Zhao D."/>
            <person name="Zhang F."/>
            <person name="Xia X."/>
            <person name="Chen L."/>
            <person name="Wang Q."/>
            <person name="Jing D."/>
            <person name="Cao S."/>
        </authorList>
    </citation>
    <scope>NUCLEOTIDE SEQUENCE [LARGE SCALE GENOMIC DNA]</scope>
    <source>
        <strain evidence="2">cv. Tunisia</strain>
    </source>
</reference>
<accession>A0A6P8DZU9</accession>
<sequence>MDENCFKALDQRDQLPEVSVGTHPWNYAAIIQYADPPALPADNTSEPTKELEVDEALGKGIMIRNKKQMYKVASGKNWFTIFPRGLTITSFHEPLHWYHKTLTDKDGRIQITIGKLRNICWLDVSGKFQTVTLSQGIKYEIVLHVKSVDAEIVKFDAPVSFKITLPDGCKVDGERNFKELLKGGSWKDISLHEFMMTTENVGELQFCIYEHGGTWKSEIELGGISFKPKTTITPRPSNRQQQNVDAQQQQQNVDTQQQ</sequence>
<feature type="compositionally biased region" description="Polar residues" evidence="1">
    <location>
        <begin position="228"/>
        <end position="239"/>
    </location>
</feature>
<dbReference type="OrthoDB" id="1032996at2759"/>
<dbReference type="Proteomes" id="UP000515151">
    <property type="component" value="Chromosome 6"/>
</dbReference>
<feature type="compositionally biased region" description="Low complexity" evidence="1">
    <location>
        <begin position="240"/>
        <end position="258"/>
    </location>
</feature>
<evidence type="ECO:0000256" key="1">
    <source>
        <dbReference type="SAM" id="MobiDB-lite"/>
    </source>
</evidence>
<dbReference type="InterPro" id="IPR025886">
    <property type="entry name" value="PP2-like"/>
</dbReference>
<evidence type="ECO:0000313" key="2">
    <source>
        <dbReference type="Proteomes" id="UP000515151"/>
    </source>
</evidence>
<dbReference type="PANTHER" id="PTHR48478">
    <property type="entry name" value="LECTIN-LIKE"/>
    <property type="match status" value="1"/>
</dbReference>
<reference evidence="3" key="2">
    <citation type="submission" date="2025-08" db="UniProtKB">
        <authorList>
            <consortium name="RefSeq"/>
        </authorList>
    </citation>
    <scope>IDENTIFICATION</scope>
    <source>
        <tissue evidence="3">Leaf</tissue>
    </source>
</reference>
<protein>
    <submittedName>
        <fullName evidence="3">Uncharacterized protein PHLOEM PROTEIN 2-LIKE A4-like isoform X1</fullName>
    </submittedName>
</protein>
<feature type="region of interest" description="Disordered" evidence="1">
    <location>
        <begin position="228"/>
        <end position="258"/>
    </location>
</feature>
<keyword evidence="2" id="KW-1185">Reference proteome</keyword>
<name>A0A6P8DZU9_PUNGR</name>
<dbReference type="PANTHER" id="PTHR48478:SF1">
    <property type="entry name" value="LECTIN-LIKE"/>
    <property type="match status" value="1"/>
</dbReference>
<dbReference type="Pfam" id="PF14299">
    <property type="entry name" value="PP2"/>
    <property type="match status" value="1"/>
</dbReference>
<dbReference type="InterPro" id="IPR052147">
    <property type="entry name" value="PP2-like/Lectin"/>
</dbReference>
<dbReference type="RefSeq" id="XP_031399834.1">
    <property type="nucleotide sequence ID" value="XM_031543974.1"/>
</dbReference>
<dbReference type="AlphaFoldDB" id="A0A6P8DZU9"/>
<dbReference type="GeneID" id="116210152"/>
<evidence type="ECO:0000313" key="3">
    <source>
        <dbReference type="RefSeq" id="XP_031399834.1"/>
    </source>
</evidence>